<gene>
    <name evidence="2" type="ORF">SSV_2002</name>
</gene>
<reference evidence="2 3" key="1">
    <citation type="submission" date="2015-01" db="EMBL/GenBank/DDBJ databases">
        <authorList>
            <person name="Pelicic Vladimir"/>
        </authorList>
    </citation>
    <scope>NUCLEOTIDE SEQUENCE [LARGE SCALE GENOMIC DNA]</scope>
    <source>
        <strain evidence="2 3">2908</strain>
    </source>
</reference>
<organism evidence="2 3">
    <name type="scientific">Streptococcus sanguinis</name>
    <dbReference type="NCBI Taxonomy" id="1305"/>
    <lineage>
        <taxon>Bacteria</taxon>
        <taxon>Bacillati</taxon>
        <taxon>Bacillota</taxon>
        <taxon>Bacilli</taxon>
        <taxon>Lactobacillales</taxon>
        <taxon>Streptococcaceae</taxon>
        <taxon>Streptococcus</taxon>
    </lineage>
</organism>
<evidence type="ECO:0000313" key="3">
    <source>
        <dbReference type="Proteomes" id="UP000183504"/>
    </source>
</evidence>
<evidence type="ECO:0000256" key="1">
    <source>
        <dbReference type="SAM" id="Phobius"/>
    </source>
</evidence>
<accession>A0A0B7GNN7</accession>
<protein>
    <submittedName>
        <fullName evidence="2">Uncharacterized protein</fullName>
    </submittedName>
</protein>
<dbReference type="AlphaFoldDB" id="A0A0B7GNN7"/>
<proteinExistence type="predicted"/>
<keyword evidence="1" id="KW-1133">Transmembrane helix</keyword>
<feature type="transmembrane region" description="Helical" evidence="1">
    <location>
        <begin position="27"/>
        <end position="49"/>
    </location>
</feature>
<dbReference type="EMBL" id="CDMW01000001">
    <property type="protein sequence ID" value="CEL91276.1"/>
    <property type="molecule type" value="Genomic_DNA"/>
</dbReference>
<name>A0A0B7GNN7_STRSA</name>
<dbReference type="Proteomes" id="UP000183504">
    <property type="component" value="Unassembled WGS sequence"/>
</dbReference>
<evidence type="ECO:0000313" key="2">
    <source>
        <dbReference type="EMBL" id="CEL91276.1"/>
    </source>
</evidence>
<keyword evidence="1" id="KW-0812">Transmembrane</keyword>
<keyword evidence="1" id="KW-0472">Membrane</keyword>
<sequence length="60" mass="6847">MLYYFLSSVTDYLSVRIGKGGDRMSDIAIELVLTIMAEVIAGLCLHYLCKWLDSKEDDRD</sequence>